<dbReference type="STRING" id="91928.A0A0D2BM70"/>
<dbReference type="OrthoDB" id="300641at2759"/>
<evidence type="ECO:0000256" key="7">
    <source>
        <dbReference type="ARBA" id="ARBA00022825"/>
    </source>
</evidence>
<comment type="similarity">
    <text evidence="2">Belongs to the peptidase S8 family. Furin subfamily.</text>
</comment>
<keyword evidence="7 14" id="KW-0720">Serine protease</keyword>
<evidence type="ECO:0000259" key="18">
    <source>
        <dbReference type="PROSITE" id="PS51829"/>
    </source>
</evidence>
<evidence type="ECO:0000256" key="10">
    <source>
        <dbReference type="ARBA" id="ARBA00023136"/>
    </source>
</evidence>
<dbReference type="PROSITE" id="PS00138">
    <property type="entry name" value="SUBTILASE_SER"/>
    <property type="match status" value="1"/>
</dbReference>
<dbReference type="VEuPathDB" id="FungiDB:PV08_00274"/>
<dbReference type="InterPro" id="IPR015500">
    <property type="entry name" value="Peptidase_S8_subtilisin-rel"/>
</dbReference>
<dbReference type="PROSITE" id="PS51892">
    <property type="entry name" value="SUBTILASE"/>
    <property type="match status" value="1"/>
</dbReference>
<dbReference type="CDD" id="cd04059">
    <property type="entry name" value="Peptidases_S8_Protein_convertases_Kexins_Furin-like"/>
    <property type="match status" value="1"/>
</dbReference>
<evidence type="ECO:0000256" key="17">
    <source>
        <dbReference type="SAM" id="SignalP"/>
    </source>
</evidence>
<dbReference type="InterPro" id="IPR000209">
    <property type="entry name" value="Peptidase_S8/S53_dom"/>
</dbReference>
<dbReference type="EMBL" id="KN847492">
    <property type="protein sequence ID" value="KIW19700.1"/>
    <property type="molecule type" value="Genomic_DNA"/>
</dbReference>
<evidence type="ECO:0000256" key="6">
    <source>
        <dbReference type="ARBA" id="ARBA00022801"/>
    </source>
</evidence>
<keyword evidence="12" id="KW-0325">Glycoprotein</keyword>
<dbReference type="PANTHER" id="PTHR42884:SF14">
    <property type="entry name" value="NEUROENDOCRINE CONVERTASE 1"/>
    <property type="match status" value="1"/>
</dbReference>
<keyword evidence="20" id="KW-1185">Reference proteome</keyword>
<dbReference type="InterPro" id="IPR034182">
    <property type="entry name" value="Kexin/furin"/>
</dbReference>
<feature type="region of interest" description="Disordered" evidence="15">
    <location>
        <begin position="789"/>
        <end position="857"/>
    </location>
</feature>
<feature type="compositionally biased region" description="Acidic residues" evidence="15">
    <location>
        <begin position="822"/>
        <end position="835"/>
    </location>
</feature>
<dbReference type="InterPro" id="IPR036852">
    <property type="entry name" value="Peptidase_S8/S53_dom_sf"/>
</dbReference>
<feature type="transmembrane region" description="Helical" evidence="16">
    <location>
        <begin position="745"/>
        <end position="767"/>
    </location>
</feature>
<feature type="domain" description="P/Homo B" evidence="18">
    <location>
        <begin position="491"/>
        <end position="626"/>
    </location>
</feature>
<feature type="region of interest" description="Disordered" evidence="15">
    <location>
        <begin position="124"/>
        <end position="146"/>
    </location>
</feature>
<dbReference type="PANTHER" id="PTHR42884">
    <property type="entry name" value="PROPROTEIN CONVERTASE SUBTILISIN/KEXIN-RELATED"/>
    <property type="match status" value="1"/>
</dbReference>
<dbReference type="Pfam" id="PF00082">
    <property type="entry name" value="Peptidase_S8"/>
    <property type="match status" value="1"/>
</dbReference>
<dbReference type="InterPro" id="IPR023828">
    <property type="entry name" value="Peptidase_S8_Ser-AS"/>
</dbReference>
<name>A0A0D2BM70_9EURO</name>
<accession>A0A0D2BM70</accession>
<dbReference type="GO" id="GO:0007323">
    <property type="term" value="P:peptide pheromone maturation"/>
    <property type="evidence" value="ECO:0007669"/>
    <property type="project" value="UniProtKB-ARBA"/>
</dbReference>
<dbReference type="InterPro" id="IPR023827">
    <property type="entry name" value="Peptidase_S8_Asp-AS"/>
</dbReference>
<dbReference type="PRINTS" id="PR00723">
    <property type="entry name" value="SUBTILISIN"/>
</dbReference>
<keyword evidence="5 17" id="KW-0732">Signal</keyword>
<dbReference type="RefSeq" id="XP_016239916.1">
    <property type="nucleotide sequence ID" value="XM_016374640.1"/>
</dbReference>
<keyword evidence="10 16" id="KW-0472">Membrane</keyword>
<evidence type="ECO:0000256" key="4">
    <source>
        <dbReference type="ARBA" id="ARBA00022692"/>
    </source>
</evidence>
<organism evidence="19 20">
    <name type="scientific">Exophiala spinifera</name>
    <dbReference type="NCBI Taxonomy" id="91928"/>
    <lineage>
        <taxon>Eukaryota</taxon>
        <taxon>Fungi</taxon>
        <taxon>Dikarya</taxon>
        <taxon>Ascomycota</taxon>
        <taxon>Pezizomycotina</taxon>
        <taxon>Eurotiomycetes</taxon>
        <taxon>Chaetothyriomycetidae</taxon>
        <taxon>Chaetothyriales</taxon>
        <taxon>Herpotrichiellaceae</taxon>
        <taxon>Exophiala</taxon>
    </lineage>
</organism>
<keyword evidence="6 14" id="KW-0378">Hydrolase</keyword>
<gene>
    <name evidence="19" type="ORF">PV08_00274</name>
</gene>
<feature type="active site" description="Charge relay system" evidence="13 14">
    <location>
        <position position="243"/>
    </location>
</feature>
<proteinExistence type="inferred from homology"/>
<dbReference type="GO" id="GO:0016485">
    <property type="term" value="P:protein processing"/>
    <property type="evidence" value="ECO:0007669"/>
    <property type="project" value="TreeGrafter"/>
</dbReference>
<dbReference type="GeneID" id="27327357"/>
<feature type="active site" description="Charge relay system" evidence="13 14">
    <location>
        <position position="205"/>
    </location>
</feature>
<evidence type="ECO:0000256" key="8">
    <source>
        <dbReference type="ARBA" id="ARBA00022837"/>
    </source>
</evidence>
<evidence type="ECO:0000313" key="19">
    <source>
        <dbReference type="EMBL" id="KIW19700.1"/>
    </source>
</evidence>
<feature type="active site" description="Charge relay system" evidence="13 14">
    <location>
        <position position="415"/>
    </location>
</feature>
<dbReference type="GO" id="GO:0005802">
    <property type="term" value="C:trans-Golgi network"/>
    <property type="evidence" value="ECO:0007669"/>
    <property type="project" value="TreeGrafter"/>
</dbReference>
<feature type="compositionally biased region" description="Basic residues" evidence="15">
    <location>
        <begin position="800"/>
        <end position="810"/>
    </location>
</feature>
<dbReference type="PROSITE" id="PS51829">
    <property type="entry name" value="P_HOMO_B"/>
    <property type="match status" value="1"/>
</dbReference>
<keyword evidence="8" id="KW-0106">Calcium</keyword>
<feature type="signal peptide" evidence="17">
    <location>
        <begin position="1"/>
        <end position="19"/>
    </location>
</feature>
<dbReference type="GO" id="GO:0004252">
    <property type="term" value="F:serine-type endopeptidase activity"/>
    <property type="evidence" value="ECO:0007669"/>
    <property type="project" value="UniProtKB-UniRule"/>
</dbReference>
<reference evidence="19 20" key="1">
    <citation type="submission" date="2015-01" db="EMBL/GenBank/DDBJ databases">
        <title>The Genome Sequence of Exophiala spinifera CBS89968.</title>
        <authorList>
            <consortium name="The Broad Institute Genomics Platform"/>
            <person name="Cuomo C."/>
            <person name="de Hoog S."/>
            <person name="Gorbushina A."/>
            <person name="Stielow B."/>
            <person name="Teixiera M."/>
            <person name="Abouelleil A."/>
            <person name="Chapman S.B."/>
            <person name="Priest M."/>
            <person name="Young S.K."/>
            <person name="Wortman J."/>
            <person name="Nusbaum C."/>
            <person name="Birren B."/>
        </authorList>
    </citation>
    <scope>NUCLEOTIDE SEQUENCE [LARGE SCALE GENOMIC DNA]</scope>
    <source>
        <strain evidence="19 20">CBS 89968</strain>
    </source>
</reference>
<evidence type="ECO:0000256" key="1">
    <source>
        <dbReference type="ARBA" id="ARBA00004370"/>
    </source>
</evidence>
<dbReference type="FunFam" id="2.60.120.260:FF:000026">
    <property type="entry name" value="proprotein convertase subtilisin/kexin type 7"/>
    <property type="match status" value="1"/>
</dbReference>
<dbReference type="FunFam" id="3.40.50.200:FF:000005">
    <property type="entry name" value="Proprotein convertase subtilisin/kexin type 7"/>
    <property type="match status" value="1"/>
</dbReference>
<comment type="subcellular location">
    <subcellularLocation>
        <location evidence="1">Membrane</location>
    </subcellularLocation>
</comment>
<dbReference type="Proteomes" id="UP000053328">
    <property type="component" value="Unassembled WGS sequence"/>
</dbReference>
<dbReference type="HOGENOM" id="CLU_002976_2_1_1"/>
<dbReference type="Gene3D" id="3.40.50.200">
    <property type="entry name" value="Peptidase S8/S53 domain"/>
    <property type="match status" value="1"/>
</dbReference>
<dbReference type="InterPro" id="IPR022398">
    <property type="entry name" value="Peptidase_S8_His-AS"/>
</dbReference>
<feature type="compositionally biased region" description="Polar residues" evidence="15">
    <location>
        <begin position="837"/>
        <end position="846"/>
    </location>
</feature>
<dbReference type="SUPFAM" id="SSF52743">
    <property type="entry name" value="Subtilisin-like"/>
    <property type="match status" value="1"/>
</dbReference>
<evidence type="ECO:0000256" key="12">
    <source>
        <dbReference type="ARBA" id="ARBA00023180"/>
    </source>
</evidence>
<dbReference type="Gene3D" id="2.60.120.260">
    <property type="entry name" value="Galactose-binding domain-like"/>
    <property type="match status" value="1"/>
</dbReference>
<protein>
    <recommendedName>
        <fullName evidence="18">P/Homo B domain-containing protein</fullName>
    </recommendedName>
</protein>
<evidence type="ECO:0000256" key="11">
    <source>
        <dbReference type="ARBA" id="ARBA00023145"/>
    </source>
</evidence>
<dbReference type="SUPFAM" id="SSF49785">
    <property type="entry name" value="Galactose-binding domain-like"/>
    <property type="match status" value="1"/>
</dbReference>
<dbReference type="GO" id="GO:0000139">
    <property type="term" value="C:Golgi membrane"/>
    <property type="evidence" value="ECO:0007669"/>
    <property type="project" value="TreeGrafter"/>
</dbReference>
<feature type="region of interest" description="Disordered" evidence="15">
    <location>
        <begin position="654"/>
        <end position="688"/>
    </location>
</feature>
<feature type="compositionally biased region" description="Basic and acidic residues" evidence="15">
    <location>
        <begin position="670"/>
        <end position="682"/>
    </location>
</feature>
<evidence type="ECO:0000256" key="13">
    <source>
        <dbReference type="PIRSR" id="PIRSR615500-1"/>
    </source>
</evidence>
<dbReference type="AlphaFoldDB" id="A0A0D2BM70"/>
<feature type="chain" id="PRO_5002239206" description="P/Homo B domain-containing protein" evidence="17">
    <location>
        <begin position="20"/>
        <end position="857"/>
    </location>
</feature>
<keyword evidence="3 14" id="KW-0645">Protease</keyword>
<keyword evidence="11" id="KW-0865">Zymogen</keyword>
<evidence type="ECO:0000256" key="14">
    <source>
        <dbReference type="PROSITE-ProRule" id="PRU01240"/>
    </source>
</evidence>
<dbReference type="InterPro" id="IPR002884">
    <property type="entry name" value="P_dom"/>
</dbReference>
<evidence type="ECO:0000256" key="15">
    <source>
        <dbReference type="SAM" id="MobiDB-lite"/>
    </source>
</evidence>
<sequence>MRLPSWLSLLILASQTVASQRDYERNDYFAVHLSPAADIREVARLFGVKHEGQIGELSDHHTFSCPKGSCPDFEASLNELKLRKKRRKRGETGLHERNSWRQLSAELGGILWAEQQYLRHRHVKRIPPPGPLVPRQETAGDGTDAEKQEAIQRLDSIAEALDISDPIFKEQWHLFNPVQLGHDLNVTGVWLDGITGNGTISAVIDDGLDMDSNDLKDNYYAEGSYDFNDKGPDPKPRLFDDKHGTRCAGEIAAVKNNVCGVGMAYDSKVAGLRILSKPISDEDEATAINYHYQENDIYSCSWGPPDDGATMEAPGILIQRAMVNGIQSGRGGLGSVFVFAAGNGAASEDNCNFDGYTNSIYSITVGGIDRAGNHPYYSEACSAQLVVTYSSGHNDAIHTTDVGVDKCYTGHGGTSAAGPLVVGTVALALSVRPDLSWRDIQYLCVETAIPIHVEDGSWQDTTIGKKFSHTYGYGKVDAYRFVEAAKSFVPVKAQAWYHSPWLSVQHKIPEGDQGLAASFDVTQEMLNEANLERLEHVTVTMNVEHGRRGDLSADLISPGGVVSHLAVTRRPDVAASGYDDWTFMSVAHWGESGIGKWTVIVKDTHENEFNGTFVDWRLNLWGESINELTQGLHPLPDEHDDDHETASAIVSTTSVLAAPPPTSLPAKPTNHIDRPTKPKPGDDSDTTATVSSISAVSTTDAFSTTSKVSDPATTTTGAVEATHTYSDSFLPSFFPTFGVSKRTQIWIYGSIGLIIVFCAGLGVYFVLQRRKRLRNNPRDAYEFEMVGDADEDEQQGVNARRTRTGKGRARRGGELYDAFAGESDDDDLFSDEDAYQDTPSNDTSPGSRGDSPAEREK</sequence>
<keyword evidence="9 16" id="KW-1133">Transmembrane helix</keyword>
<evidence type="ECO:0000256" key="16">
    <source>
        <dbReference type="SAM" id="Phobius"/>
    </source>
</evidence>
<dbReference type="PROSITE" id="PS00136">
    <property type="entry name" value="SUBTILASE_ASP"/>
    <property type="match status" value="1"/>
</dbReference>
<keyword evidence="4 16" id="KW-0812">Transmembrane</keyword>
<evidence type="ECO:0000313" key="20">
    <source>
        <dbReference type="Proteomes" id="UP000053328"/>
    </source>
</evidence>
<evidence type="ECO:0000256" key="3">
    <source>
        <dbReference type="ARBA" id="ARBA00022670"/>
    </source>
</evidence>
<dbReference type="Pfam" id="PF01483">
    <property type="entry name" value="P_proprotein"/>
    <property type="match status" value="1"/>
</dbReference>
<evidence type="ECO:0000256" key="2">
    <source>
        <dbReference type="ARBA" id="ARBA00005325"/>
    </source>
</evidence>
<evidence type="ECO:0000256" key="5">
    <source>
        <dbReference type="ARBA" id="ARBA00022729"/>
    </source>
</evidence>
<dbReference type="PROSITE" id="PS00137">
    <property type="entry name" value="SUBTILASE_HIS"/>
    <property type="match status" value="1"/>
</dbReference>
<dbReference type="InterPro" id="IPR008979">
    <property type="entry name" value="Galactose-bd-like_sf"/>
</dbReference>
<evidence type="ECO:0000256" key="9">
    <source>
        <dbReference type="ARBA" id="ARBA00022989"/>
    </source>
</evidence>